<dbReference type="AlphaFoldDB" id="A0AAD1WNT7"/>
<evidence type="ECO:0000313" key="2">
    <source>
        <dbReference type="Proteomes" id="UP001295444"/>
    </source>
</evidence>
<feature type="non-terminal residue" evidence="1">
    <location>
        <position position="212"/>
    </location>
</feature>
<organism evidence="1 2">
    <name type="scientific">Pelobates cultripes</name>
    <name type="common">Western spadefoot toad</name>
    <dbReference type="NCBI Taxonomy" id="61616"/>
    <lineage>
        <taxon>Eukaryota</taxon>
        <taxon>Metazoa</taxon>
        <taxon>Chordata</taxon>
        <taxon>Craniata</taxon>
        <taxon>Vertebrata</taxon>
        <taxon>Euteleostomi</taxon>
        <taxon>Amphibia</taxon>
        <taxon>Batrachia</taxon>
        <taxon>Anura</taxon>
        <taxon>Pelobatoidea</taxon>
        <taxon>Pelobatidae</taxon>
        <taxon>Pelobates</taxon>
    </lineage>
</organism>
<name>A0AAD1WNT7_PELCU</name>
<reference evidence="1" key="1">
    <citation type="submission" date="2022-03" db="EMBL/GenBank/DDBJ databases">
        <authorList>
            <person name="Alioto T."/>
            <person name="Alioto T."/>
            <person name="Gomez Garrido J."/>
        </authorList>
    </citation>
    <scope>NUCLEOTIDE SEQUENCE</scope>
</reference>
<dbReference type="InterPro" id="IPR043502">
    <property type="entry name" value="DNA/RNA_pol_sf"/>
</dbReference>
<protein>
    <submittedName>
        <fullName evidence="1">Uncharacterized protein</fullName>
    </submittedName>
</protein>
<dbReference type="SUPFAM" id="SSF56672">
    <property type="entry name" value="DNA/RNA polymerases"/>
    <property type="match status" value="1"/>
</dbReference>
<proteinExistence type="predicted"/>
<accession>A0AAD1WNT7</accession>
<dbReference type="EMBL" id="OW240921">
    <property type="protein sequence ID" value="CAH2319678.1"/>
    <property type="molecule type" value="Genomic_DNA"/>
</dbReference>
<gene>
    <name evidence="1" type="ORF">PECUL_23A044941</name>
</gene>
<dbReference type="Proteomes" id="UP001295444">
    <property type="component" value="Chromosome 10"/>
</dbReference>
<evidence type="ECO:0000313" key="1">
    <source>
        <dbReference type="EMBL" id="CAH2319678.1"/>
    </source>
</evidence>
<keyword evidence="2" id="KW-1185">Reference proteome</keyword>
<sequence>MIGSMTPQHVTGRGEQGLMGSVCRSLLKLLSGTVFVGDSAHPTRKRAPGRAKKARLWKRARALDDELDTDRSVERDSVIVEYDSYDEGGSDEELPSAELAPSGSSAVALGQVKIPPGDRPPEVPSFLPEDFKIRGRLLSSQPEGDPGAPGIPVVPLRADALMDQAVPIALDCRDYLHFTWHSRRWRFTCLPFGLSSAPWCFTKLMKPVMAYL</sequence>